<evidence type="ECO:0000256" key="3">
    <source>
        <dbReference type="SAM" id="Phobius"/>
    </source>
</evidence>
<dbReference type="PANTHER" id="PTHR31515">
    <property type="entry name" value="TRANSMEMBRANE PROTEIN-RELATED"/>
    <property type="match status" value="1"/>
</dbReference>
<feature type="compositionally biased region" description="Basic residues" evidence="2">
    <location>
        <begin position="1102"/>
        <end position="1119"/>
    </location>
</feature>
<name>A0A834HQ96_RHOSS</name>
<evidence type="ECO:0000256" key="1">
    <source>
        <dbReference type="SAM" id="Coils"/>
    </source>
</evidence>
<accession>A0A834HQ96</accession>
<evidence type="ECO:0000313" key="5">
    <source>
        <dbReference type="Proteomes" id="UP000626092"/>
    </source>
</evidence>
<feature type="region of interest" description="Disordered" evidence="2">
    <location>
        <begin position="1072"/>
        <end position="1123"/>
    </location>
</feature>
<feature type="region of interest" description="Disordered" evidence="2">
    <location>
        <begin position="514"/>
        <end position="539"/>
    </location>
</feature>
<feature type="transmembrane region" description="Helical" evidence="3">
    <location>
        <begin position="1274"/>
        <end position="1293"/>
    </location>
</feature>
<keyword evidence="1" id="KW-0175">Coiled coil</keyword>
<reference evidence="4" key="1">
    <citation type="submission" date="2019-11" db="EMBL/GenBank/DDBJ databases">
        <authorList>
            <person name="Liu Y."/>
            <person name="Hou J."/>
            <person name="Li T.-Q."/>
            <person name="Guan C.-H."/>
            <person name="Wu X."/>
            <person name="Wu H.-Z."/>
            <person name="Ling F."/>
            <person name="Zhang R."/>
            <person name="Shi X.-G."/>
            <person name="Ren J.-P."/>
            <person name="Chen E.-F."/>
            <person name="Sun J.-M."/>
        </authorList>
    </citation>
    <scope>NUCLEOTIDE SEQUENCE</scope>
    <source>
        <strain evidence="4">Adult_tree_wgs_1</strain>
        <tissue evidence="4">Leaves</tissue>
    </source>
</reference>
<organism evidence="4 5">
    <name type="scientific">Rhododendron simsii</name>
    <name type="common">Sims's rhododendron</name>
    <dbReference type="NCBI Taxonomy" id="118357"/>
    <lineage>
        <taxon>Eukaryota</taxon>
        <taxon>Viridiplantae</taxon>
        <taxon>Streptophyta</taxon>
        <taxon>Embryophyta</taxon>
        <taxon>Tracheophyta</taxon>
        <taxon>Spermatophyta</taxon>
        <taxon>Magnoliopsida</taxon>
        <taxon>eudicotyledons</taxon>
        <taxon>Gunneridae</taxon>
        <taxon>Pentapetalae</taxon>
        <taxon>asterids</taxon>
        <taxon>Ericales</taxon>
        <taxon>Ericaceae</taxon>
        <taxon>Ericoideae</taxon>
        <taxon>Rhodoreae</taxon>
        <taxon>Rhododendron</taxon>
    </lineage>
</organism>
<protein>
    <submittedName>
        <fullName evidence="4">Uncharacterized protein</fullName>
    </submittedName>
</protein>
<gene>
    <name evidence="4" type="ORF">RHSIM_Rhsim01G0102600</name>
</gene>
<dbReference type="Proteomes" id="UP000626092">
    <property type="component" value="Unassembled WGS sequence"/>
</dbReference>
<evidence type="ECO:0000256" key="2">
    <source>
        <dbReference type="SAM" id="MobiDB-lite"/>
    </source>
</evidence>
<dbReference type="PANTHER" id="PTHR31515:SF2">
    <property type="entry name" value="TRANSMEMBRANE PROTEIN"/>
    <property type="match status" value="1"/>
</dbReference>
<feature type="coiled-coil region" evidence="1">
    <location>
        <begin position="570"/>
        <end position="604"/>
    </location>
</feature>
<sequence length="1303" mass="148825">MFIAALSHGSPIGNRKSGRSSVFSLFNLKEKSKFWSEAVIRSDFDDLKSSIPSRARAGNYTKAGNIANYLQLLEVESMYLPVPVNFIFIGFEGKGNQEFKLNAEELERWFTKIDHIFEHTRVPQIGEALTQFYKISIDKEQRHHLPIISHINYNFSVHAIEMGEKVTSAFQHAIDVLARKDDVSDTRDDKAGLWQVDVGMMDVIITSLVEYLQLENAYNIFILNPNRNMKMEKYGYRRGLSETEINFLKENKDLQARILQSGSVAENVLVALDSIKRPLYEKHPMENFAWTITEDTDTVSVVAFIQSCAEGLGIKRHGLVFQPLYGMEDSLSAHDAMLWESDRDSILIIEWYNICEDALNNVERLYQGKDTADIVQSKVLQLLNGKNKDLKLLMEKVLKSGDFSGLHAECLTDTWIGKDRFSLSLSLSLSLFGAYFCEASFVLFFIRWAFIDLSAGPFSWGPAVGGEGVRTELSLPNVGKTIGAAAEISEDEAEDRLQEAIQEKFAVFGDVRRHPEESAGKSETKAAASDPQSRMGRMKKPAFKDHQAIDILLAEIDIYELFSFKHCKGRKVKLALCEELDERMEDLKKELQSFEGEESDESHKKKALDALKRMENWNLFSDTHEHYRIILFLSSDLITESLPYVTIIYVQEFQTYTVARDSFLAHLGATLWGSMRHIIAPSLADGAFHYYEKISFQLFFITQEKVTSMKQLPVDVKDLNEGLSSLLLPSQKVMFSPHMLALSEDPALAMAFSVSRRAAAVPVLLVNGTYRKTVRSYLDSSILQHQLQRLNEHGSLKGTHAHSRSTLEVPLFWFVHNDPLFVDKHYQAKALSDMVIVVQSEPSAWESHLQCNGHSLLWNLRRPIKPALAAVAEHLAGLVPLHLAYSHAHETAIEDWIWSVGCNPLSVTSQGWHISQFQSDTIARSYILTALEESILLMNSAIHLLVMEHTSEQTFKLFHSRELELMNKYNYVVGQWRRISTLSGELRYVDALRLLYSLEDATKGPNHSTFTFRLNNEYIALSLTPHVNEEPQKRHPFGAHFTAKGQLQQGHRVIQSLSARDEAARRDISYRKTQYEASEKKHDETAPATKPLGEISLTGRLNTRHRRRNTTKQHWKSKSHLTSYRGERDVLQNKMARFKEDLKAGRKGERDWEDKYMRLWEELKKAEMEKAKRGVEELKWQILRLEEDKAVLVSMQPAVEEKRSDIAAAELGLYDPVTLSKSDFSGEMISESVPFRGSPLMRGVELRFTDYVNETITHLRPTHCTRERKVDVEFDMTTVPAFLVVLIILWLVLKPRRPKPKIN</sequence>
<keyword evidence="3" id="KW-0812">Transmembrane</keyword>
<keyword evidence="3" id="KW-1133">Transmembrane helix</keyword>
<proteinExistence type="predicted"/>
<dbReference type="EMBL" id="WJXA01000001">
    <property type="protein sequence ID" value="KAF7152216.1"/>
    <property type="molecule type" value="Genomic_DNA"/>
</dbReference>
<keyword evidence="5" id="KW-1185">Reference proteome</keyword>
<dbReference type="OrthoDB" id="16573at2759"/>
<comment type="caution">
    <text evidence="4">The sequence shown here is derived from an EMBL/GenBank/DDBJ whole genome shotgun (WGS) entry which is preliminary data.</text>
</comment>
<feature type="compositionally biased region" description="Basic and acidic residues" evidence="2">
    <location>
        <begin position="1072"/>
        <end position="1085"/>
    </location>
</feature>
<evidence type="ECO:0000313" key="4">
    <source>
        <dbReference type="EMBL" id="KAF7152216.1"/>
    </source>
</evidence>
<feature type="compositionally biased region" description="Basic and acidic residues" evidence="2">
    <location>
        <begin position="514"/>
        <end position="524"/>
    </location>
</feature>
<keyword evidence="3" id="KW-0472">Membrane</keyword>